<keyword evidence="2" id="KW-1185">Reference proteome</keyword>
<reference evidence="1" key="1">
    <citation type="submission" date="2020-04" db="EMBL/GenBank/DDBJ databases">
        <authorList>
            <person name="Alioto T."/>
            <person name="Alioto T."/>
            <person name="Gomez Garrido J."/>
        </authorList>
    </citation>
    <scope>NUCLEOTIDE SEQUENCE</scope>
    <source>
        <strain evidence="1">A484AB</strain>
    </source>
</reference>
<dbReference type="Proteomes" id="UP001152795">
    <property type="component" value="Unassembled WGS sequence"/>
</dbReference>
<evidence type="ECO:0000313" key="1">
    <source>
        <dbReference type="EMBL" id="CAB4011511.1"/>
    </source>
</evidence>
<comment type="caution">
    <text evidence="1">The sequence shown here is derived from an EMBL/GenBank/DDBJ whole genome shotgun (WGS) entry which is preliminary data.</text>
</comment>
<organism evidence="1 2">
    <name type="scientific">Paramuricea clavata</name>
    <name type="common">Red gorgonian</name>
    <name type="synonym">Violescent sea-whip</name>
    <dbReference type="NCBI Taxonomy" id="317549"/>
    <lineage>
        <taxon>Eukaryota</taxon>
        <taxon>Metazoa</taxon>
        <taxon>Cnidaria</taxon>
        <taxon>Anthozoa</taxon>
        <taxon>Octocorallia</taxon>
        <taxon>Malacalcyonacea</taxon>
        <taxon>Plexauridae</taxon>
        <taxon>Paramuricea</taxon>
    </lineage>
</organism>
<dbReference type="AlphaFoldDB" id="A0A6S7J228"/>
<dbReference type="EMBL" id="CACRXK020007175">
    <property type="protein sequence ID" value="CAB4011511.1"/>
    <property type="molecule type" value="Genomic_DNA"/>
</dbReference>
<evidence type="ECO:0000313" key="2">
    <source>
        <dbReference type="Proteomes" id="UP001152795"/>
    </source>
</evidence>
<dbReference type="OrthoDB" id="5987097at2759"/>
<sequence>MKHFKLGDYSFQIKAFEAENNTLQSEYRFKKPITITLVYDVEQMLKINKKVVSNEVTNEDVDPVLLLWDVKNQTWFQAAKTCPEPWTYVDKKAKVFKVKVCHLTQFALFWTFKAENGIFEFDKGVNDTLPRPPPNALIEEDNNVLYNRERYGGEMVLNIARYKGSTDPIILTWAVTIEPNAPPSFTVSPMFGELEFSEGQWNSSIHLWFPVVPETNQEIRIFVKLLNVSGGAMLGKFTRVKITFTPTVGQSEVKTPLENNSSNKTDLLLKILLPCLSSISLIIGIMATIYLCRGWKRYHAVNQAETSFIDKDPP</sequence>
<protein>
    <submittedName>
        <fullName evidence="1">Uncharacterized protein</fullName>
    </submittedName>
</protein>
<dbReference type="SUPFAM" id="SSF141072">
    <property type="entry name" value="CalX-like"/>
    <property type="match status" value="1"/>
</dbReference>
<dbReference type="InterPro" id="IPR038081">
    <property type="entry name" value="CalX-like_sf"/>
</dbReference>
<proteinExistence type="predicted"/>
<name>A0A6S7J228_PARCT</name>
<gene>
    <name evidence="1" type="ORF">PACLA_8A003679</name>
</gene>
<accession>A0A6S7J228</accession>